<accession>A0A1I7U9R4</accession>
<dbReference type="Pfam" id="PF10318">
    <property type="entry name" value="7TM_GPCR_Srh"/>
    <property type="match status" value="1"/>
</dbReference>
<keyword evidence="1" id="KW-0472">Membrane</keyword>
<evidence type="ECO:0000313" key="2">
    <source>
        <dbReference type="Proteomes" id="UP000095282"/>
    </source>
</evidence>
<dbReference type="InterPro" id="IPR053220">
    <property type="entry name" value="Nematode_rcpt-like_serp_H"/>
</dbReference>
<keyword evidence="1" id="KW-1133">Transmembrane helix</keyword>
<evidence type="ECO:0000256" key="1">
    <source>
        <dbReference type="SAM" id="Phobius"/>
    </source>
</evidence>
<keyword evidence="1" id="KW-0812">Transmembrane</keyword>
<keyword evidence="2" id="KW-1185">Reference proteome</keyword>
<dbReference type="Proteomes" id="UP000095282">
    <property type="component" value="Unplaced"/>
</dbReference>
<name>A0A1I7U9R4_9PELO</name>
<dbReference type="SUPFAM" id="SSF81321">
    <property type="entry name" value="Family A G protein-coupled receptor-like"/>
    <property type="match status" value="1"/>
</dbReference>
<evidence type="ECO:0000313" key="3">
    <source>
        <dbReference type="WBParaSite" id="Csp11.Scaffold629.g16298.t2"/>
    </source>
</evidence>
<dbReference type="InterPro" id="IPR019422">
    <property type="entry name" value="7TM_GPCR_serpentine_rcpt_Srh"/>
</dbReference>
<feature type="transmembrane region" description="Helical" evidence="1">
    <location>
        <begin position="59"/>
        <end position="80"/>
    </location>
</feature>
<dbReference type="AlphaFoldDB" id="A0A1I7U9R4"/>
<feature type="transmembrane region" description="Helical" evidence="1">
    <location>
        <begin position="115"/>
        <end position="141"/>
    </location>
</feature>
<protein>
    <submittedName>
        <fullName evidence="3">Serpentine Receptor, class H</fullName>
    </submittedName>
</protein>
<feature type="transmembrane region" description="Helical" evidence="1">
    <location>
        <begin position="162"/>
        <end position="185"/>
    </location>
</feature>
<dbReference type="eggNOG" id="ENOG502RWYH">
    <property type="taxonomic scope" value="Eukaryota"/>
</dbReference>
<dbReference type="WBParaSite" id="Csp11.Scaffold629.g16298.t2">
    <property type="protein sequence ID" value="Csp11.Scaffold629.g16298.t2"/>
    <property type="gene ID" value="Csp11.Scaffold629.g16298"/>
</dbReference>
<feature type="transmembrane region" description="Helical" evidence="1">
    <location>
        <begin position="197"/>
        <end position="219"/>
    </location>
</feature>
<proteinExistence type="predicted"/>
<dbReference type="PANTHER" id="PTHR22941">
    <property type="entry name" value="SERPENTINE RECEPTOR"/>
    <property type="match status" value="1"/>
</dbReference>
<feature type="transmembrane region" description="Helical" evidence="1">
    <location>
        <begin position="17"/>
        <end position="38"/>
    </location>
</feature>
<sequence>MSGYTLGVLTNTGISEFYMVVLVLLACTYVLLSMLAIFENRLHIICDYFWIRYWNKIRMPWIIGHYIVGLLIFIPMKSFIPEQEPAKKAVFEILTCLPDYVHDAPVFVLAETYTYHLIALVSLLVSGCIEAGIIINCLNFFIVRQLKRKRISRVTLKLQIKFLIVISIQMLVPALLMVIPLTYSWVCIVYNYYNQAIMNIVIAMETMHGLFSTLTMIFIHHPYRTAVFNMFPKWSKRVAPGENTSMFQNGSAFPTIN</sequence>
<organism evidence="2 3">
    <name type="scientific">Caenorhabditis tropicalis</name>
    <dbReference type="NCBI Taxonomy" id="1561998"/>
    <lineage>
        <taxon>Eukaryota</taxon>
        <taxon>Metazoa</taxon>
        <taxon>Ecdysozoa</taxon>
        <taxon>Nematoda</taxon>
        <taxon>Chromadorea</taxon>
        <taxon>Rhabditida</taxon>
        <taxon>Rhabditina</taxon>
        <taxon>Rhabditomorpha</taxon>
        <taxon>Rhabditoidea</taxon>
        <taxon>Rhabditidae</taxon>
        <taxon>Peloderinae</taxon>
        <taxon>Caenorhabditis</taxon>
    </lineage>
</organism>
<dbReference type="PANTHER" id="PTHR22941:SF2">
    <property type="entry name" value="SERPENTINE RECEPTOR, CLASS H-RELATED"/>
    <property type="match status" value="1"/>
</dbReference>
<reference evidence="3" key="1">
    <citation type="submission" date="2016-11" db="UniProtKB">
        <authorList>
            <consortium name="WormBaseParasite"/>
        </authorList>
    </citation>
    <scope>IDENTIFICATION</scope>
</reference>